<keyword evidence="2" id="KW-1185">Reference proteome</keyword>
<dbReference type="EMBL" id="PQVI01000089">
    <property type="protein sequence ID" value="POY42190.1"/>
    <property type="molecule type" value="Genomic_DNA"/>
</dbReference>
<dbReference type="RefSeq" id="WP_103855473.1">
    <property type="nucleotide sequence ID" value="NZ_PQVI01000089.1"/>
</dbReference>
<comment type="caution">
    <text evidence="1">The sequence shown here is derived from an EMBL/GenBank/DDBJ whole genome shotgun (WGS) entry which is preliminary data.</text>
</comment>
<evidence type="ECO:0000313" key="2">
    <source>
        <dbReference type="Proteomes" id="UP000237229"/>
    </source>
</evidence>
<sequence>MVYHKTMLGEGDCWLAFALGAGIFWQKLPHFVSCLLLCHCFCGIQNCAGVMDNKLHNKFPLRRF</sequence>
<evidence type="ECO:0000313" key="1">
    <source>
        <dbReference type="EMBL" id="POY42190.1"/>
    </source>
</evidence>
<proteinExistence type="predicted"/>
<gene>
    <name evidence="1" type="ORF">C3Z13_07195</name>
</gene>
<name>A0ABX4ZSJ8_9PAST</name>
<dbReference type="Proteomes" id="UP000237229">
    <property type="component" value="Unassembled WGS sequence"/>
</dbReference>
<reference evidence="1 2" key="1">
    <citation type="submission" date="2018-02" db="EMBL/GenBank/DDBJ databases">
        <title>Classification genera of Pasteurellaceae by whole genome sequence comparison.</title>
        <authorList>
            <person name="Christensen H."/>
        </authorList>
    </citation>
    <scope>NUCLEOTIDE SEQUENCE [LARGE SCALE GENOMIC DNA]</scope>
    <source>
        <strain evidence="1 2">20186H4H1</strain>
    </source>
</reference>
<protein>
    <submittedName>
        <fullName evidence="1">Uncharacterized protein</fullName>
    </submittedName>
</protein>
<accession>A0ABX4ZSJ8</accession>
<organism evidence="1 2">
    <name type="scientific">Avibacterium endocarditidis</name>
    <dbReference type="NCBI Taxonomy" id="380674"/>
    <lineage>
        <taxon>Bacteria</taxon>
        <taxon>Pseudomonadati</taxon>
        <taxon>Pseudomonadota</taxon>
        <taxon>Gammaproteobacteria</taxon>
        <taxon>Pasteurellales</taxon>
        <taxon>Pasteurellaceae</taxon>
        <taxon>Avibacterium</taxon>
    </lineage>
</organism>